<keyword evidence="8" id="KW-1185">Reference proteome</keyword>
<protein>
    <recommendedName>
        <fullName evidence="6">MARVEL domain-containing protein</fullName>
    </recommendedName>
</protein>
<organism evidence="7 8">
    <name type="scientific">Hirsutella minnesotensis 3608</name>
    <dbReference type="NCBI Taxonomy" id="1043627"/>
    <lineage>
        <taxon>Eukaryota</taxon>
        <taxon>Fungi</taxon>
        <taxon>Dikarya</taxon>
        <taxon>Ascomycota</taxon>
        <taxon>Pezizomycotina</taxon>
        <taxon>Sordariomycetes</taxon>
        <taxon>Hypocreomycetidae</taxon>
        <taxon>Hypocreales</taxon>
        <taxon>Ophiocordycipitaceae</taxon>
        <taxon>Hirsutella</taxon>
    </lineage>
</organism>
<accession>A0A0F7ZXY2</accession>
<dbReference type="PANTHER" id="PTHR39608:SF2">
    <property type="entry name" value="MARVEL DOMAIN-CONTAINING PROTEIN"/>
    <property type="match status" value="1"/>
</dbReference>
<dbReference type="PANTHER" id="PTHR39608">
    <property type="entry name" value="INTEGRAL MEMBRANE PROTEIN (AFU_ORTHOLOGUE AFUA_5G08640)"/>
    <property type="match status" value="1"/>
</dbReference>
<evidence type="ECO:0000256" key="1">
    <source>
        <dbReference type="ARBA" id="ARBA00004141"/>
    </source>
</evidence>
<evidence type="ECO:0000256" key="4">
    <source>
        <dbReference type="ARBA" id="ARBA00023136"/>
    </source>
</evidence>
<dbReference type="EMBL" id="KQ030571">
    <property type="protein sequence ID" value="KJZ71517.1"/>
    <property type="molecule type" value="Genomic_DNA"/>
</dbReference>
<feature type="transmembrane region" description="Helical" evidence="5">
    <location>
        <begin position="113"/>
        <end position="133"/>
    </location>
</feature>
<dbReference type="Pfam" id="PF01284">
    <property type="entry name" value="MARVEL"/>
    <property type="match status" value="1"/>
</dbReference>
<keyword evidence="2 5" id="KW-0812">Transmembrane</keyword>
<dbReference type="InterPro" id="IPR008253">
    <property type="entry name" value="Marvel"/>
</dbReference>
<dbReference type="GO" id="GO:0016020">
    <property type="term" value="C:membrane"/>
    <property type="evidence" value="ECO:0007669"/>
    <property type="project" value="UniProtKB-SubCell"/>
</dbReference>
<evidence type="ECO:0000256" key="5">
    <source>
        <dbReference type="SAM" id="Phobius"/>
    </source>
</evidence>
<keyword evidence="4 5" id="KW-0472">Membrane</keyword>
<keyword evidence="3 5" id="KW-1133">Transmembrane helix</keyword>
<comment type="subcellular location">
    <subcellularLocation>
        <location evidence="1">Membrane</location>
        <topology evidence="1">Multi-pass membrane protein</topology>
    </subcellularLocation>
</comment>
<evidence type="ECO:0000313" key="7">
    <source>
        <dbReference type="EMBL" id="KJZ71517.1"/>
    </source>
</evidence>
<evidence type="ECO:0000313" key="8">
    <source>
        <dbReference type="Proteomes" id="UP000054481"/>
    </source>
</evidence>
<evidence type="ECO:0000256" key="3">
    <source>
        <dbReference type="ARBA" id="ARBA00022989"/>
    </source>
</evidence>
<feature type="domain" description="MARVEL" evidence="6">
    <location>
        <begin position="12"/>
        <end position="125"/>
    </location>
</feature>
<evidence type="ECO:0000259" key="6">
    <source>
        <dbReference type="Pfam" id="PF01284"/>
    </source>
</evidence>
<evidence type="ECO:0000256" key="2">
    <source>
        <dbReference type="ARBA" id="ARBA00022692"/>
    </source>
</evidence>
<dbReference type="OrthoDB" id="20872at2759"/>
<dbReference type="Proteomes" id="UP000054481">
    <property type="component" value="Unassembled WGS sequence"/>
</dbReference>
<sequence>MLRMIIMFNHFMVFVSSVIVTGLVSYFLARDPYRSAHLIFQEVIAVITLLFWMFGTFLPLVDRYGGYLMPANLIMSYLWLTSFIFSAQDWSGNRCWYTGPRSGNCGRKHTIEAFNFIALFFLLSNTVAEAILMRSRVDKIAVKDGVPGRRTDNMASAV</sequence>
<feature type="transmembrane region" description="Helical" evidence="5">
    <location>
        <begin position="39"/>
        <end position="60"/>
    </location>
</feature>
<feature type="transmembrane region" description="Helical" evidence="5">
    <location>
        <begin position="67"/>
        <end position="87"/>
    </location>
</feature>
<reference evidence="7 8" key="1">
    <citation type="journal article" date="2014" name="Genome Biol. Evol.">
        <title>Comparative genomics and transcriptomics analyses reveal divergent lifestyle features of nematode endoparasitic fungus Hirsutella minnesotensis.</title>
        <authorList>
            <person name="Lai Y."/>
            <person name="Liu K."/>
            <person name="Zhang X."/>
            <person name="Zhang X."/>
            <person name="Li K."/>
            <person name="Wang N."/>
            <person name="Shu C."/>
            <person name="Wu Y."/>
            <person name="Wang C."/>
            <person name="Bushley K.E."/>
            <person name="Xiang M."/>
            <person name="Liu X."/>
        </authorList>
    </citation>
    <scope>NUCLEOTIDE SEQUENCE [LARGE SCALE GENOMIC DNA]</scope>
    <source>
        <strain evidence="7 8">3608</strain>
    </source>
</reference>
<name>A0A0F7ZXY2_9HYPO</name>
<proteinExistence type="predicted"/>
<dbReference type="AlphaFoldDB" id="A0A0F7ZXY2"/>
<gene>
    <name evidence="7" type="ORF">HIM_09105</name>
</gene>